<keyword evidence="3" id="KW-1185">Reference proteome</keyword>
<dbReference type="Proteomes" id="UP000663873">
    <property type="component" value="Unassembled WGS sequence"/>
</dbReference>
<gene>
    <name evidence="2" type="ORF">UJA718_LOCUS50496</name>
</gene>
<comment type="similarity">
    <text evidence="1">Belongs to the glycosyl hydrolase 13 family.</text>
</comment>
<comment type="caution">
    <text evidence="2">The sequence shown here is derived from an EMBL/GenBank/DDBJ whole genome shotgun (WGS) entry which is preliminary data.</text>
</comment>
<dbReference type="AlphaFoldDB" id="A0A822AXS7"/>
<dbReference type="SUPFAM" id="SSF51445">
    <property type="entry name" value="(Trans)glycosidases"/>
    <property type="match status" value="1"/>
</dbReference>
<dbReference type="InterPro" id="IPR017853">
    <property type="entry name" value="GH"/>
</dbReference>
<evidence type="ECO:0000256" key="1">
    <source>
        <dbReference type="ARBA" id="ARBA00008061"/>
    </source>
</evidence>
<accession>A0A822AXS7</accession>
<feature type="non-terminal residue" evidence="2">
    <location>
        <position position="1"/>
    </location>
</feature>
<dbReference type="EMBL" id="CAJOBP010113594">
    <property type="protein sequence ID" value="CAF5008452.1"/>
    <property type="molecule type" value="Genomic_DNA"/>
</dbReference>
<organism evidence="2 3">
    <name type="scientific">Rotaria socialis</name>
    <dbReference type="NCBI Taxonomy" id="392032"/>
    <lineage>
        <taxon>Eukaryota</taxon>
        <taxon>Metazoa</taxon>
        <taxon>Spiralia</taxon>
        <taxon>Gnathifera</taxon>
        <taxon>Rotifera</taxon>
        <taxon>Eurotatoria</taxon>
        <taxon>Bdelloidea</taxon>
        <taxon>Philodinida</taxon>
        <taxon>Philodinidae</taxon>
        <taxon>Rotaria</taxon>
    </lineage>
</organism>
<dbReference type="GO" id="GO:0005975">
    <property type="term" value="P:carbohydrate metabolic process"/>
    <property type="evidence" value="ECO:0007669"/>
    <property type="project" value="InterPro"/>
</dbReference>
<evidence type="ECO:0000313" key="3">
    <source>
        <dbReference type="Proteomes" id="UP000663873"/>
    </source>
</evidence>
<reference evidence="2" key="1">
    <citation type="submission" date="2021-02" db="EMBL/GenBank/DDBJ databases">
        <authorList>
            <person name="Nowell W R."/>
        </authorList>
    </citation>
    <scope>NUCLEOTIDE SEQUENCE</scope>
</reference>
<name>A0A822AXS7_9BILA</name>
<proteinExistence type="inferred from homology"/>
<feature type="non-terminal residue" evidence="2">
    <location>
        <position position="49"/>
    </location>
</feature>
<dbReference type="Gene3D" id="3.20.20.80">
    <property type="entry name" value="Glycosidases"/>
    <property type="match status" value="1"/>
</dbReference>
<evidence type="ECO:0000313" key="2">
    <source>
        <dbReference type="EMBL" id="CAF5008452.1"/>
    </source>
</evidence>
<dbReference type="PANTHER" id="PTHR43447">
    <property type="entry name" value="ALPHA-AMYLASE"/>
    <property type="match status" value="1"/>
</dbReference>
<protein>
    <recommendedName>
        <fullName evidence="4">Alpha-amylase</fullName>
    </recommendedName>
</protein>
<sequence length="49" mass="5284">QPVSYKLQSRSGTEAEFIDMVDRCNKAGVRIYVDAVINHMAAGGNRGSA</sequence>
<evidence type="ECO:0008006" key="4">
    <source>
        <dbReference type="Google" id="ProtNLM"/>
    </source>
</evidence>